<evidence type="ECO:0008006" key="3">
    <source>
        <dbReference type="Google" id="ProtNLM"/>
    </source>
</evidence>
<accession>A0ABS6JCK9</accession>
<comment type="caution">
    <text evidence="1">The sequence shown here is derived from an EMBL/GenBank/DDBJ whole genome shotgun (WGS) entry which is preliminary data.</text>
</comment>
<evidence type="ECO:0000313" key="1">
    <source>
        <dbReference type="EMBL" id="MBU9711243.1"/>
    </source>
</evidence>
<protein>
    <recommendedName>
        <fullName evidence="3">Helicase XPB/Ssl2 N-terminal domain-containing protein</fullName>
    </recommendedName>
</protein>
<reference evidence="1 2" key="1">
    <citation type="submission" date="2021-06" db="EMBL/GenBank/DDBJ databases">
        <title>Bacillus sp. RD4P76, an endophyte from a halophyte.</title>
        <authorList>
            <person name="Sun J.-Q."/>
        </authorList>
    </citation>
    <scope>NUCLEOTIDE SEQUENCE [LARGE SCALE GENOMIC DNA]</scope>
    <source>
        <strain evidence="1 2">CGMCC 1.15917</strain>
    </source>
</reference>
<keyword evidence="2" id="KW-1185">Reference proteome</keyword>
<dbReference type="EMBL" id="JAHQCS010000064">
    <property type="protein sequence ID" value="MBU9711243.1"/>
    <property type="molecule type" value="Genomic_DNA"/>
</dbReference>
<proteinExistence type="predicted"/>
<dbReference type="RefSeq" id="WP_217065126.1">
    <property type="nucleotide sequence ID" value="NZ_JAHQCS010000064.1"/>
</dbReference>
<sequence length="528" mass="61354">MLINILNKIVKEEGDKKRSMQTLSNRWKLATPIQKNLLLLFIYADDCRKKELDKLGAEKFGPFQYYRALEELYYHGVIHVGKNMGEPFYVIPREMEKLIIEEDWKKAEEQELGKREKEYWFNMHKFFQSILLQINSYFQNKSTSEELSEDYDNALKESVQTLFNVQGEKSVNEKVDLQLDDYLEDIFFEFLARAIFKKEGHKVNFKKLKCWLYGNSVSETDFFSIVPEGDGSSWERITNCPFFTSDEVVLSLETFIANDITEVVHLHSSEWFLLSGNSPAFLWEICLFSTIKSIGQTIHVQFSKESVQKGKKNGATLKNWNHVKKVLQQDEGNMANWWEETKPIEKCGDYVLYKITSPSLVSQLYKEAKNIFGNEFVLKLDKGLLIESDHLGQWEKFLESSSLPVGNRKETTEENREEPIDLIDHCPVLSPMEWKGAEQLPPVSFKLMAYKENMLTRMLRQSQALKLPVTIETYSGETKIVEIKHLTFQGNTSYVKTYSGEKLELPQIKRVAIVDPKEEDSCFSGESI</sequence>
<dbReference type="Proteomes" id="UP000784880">
    <property type="component" value="Unassembled WGS sequence"/>
</dbReference>
<evidence type="ECO:0000313" key="2">
    <source>
        <dbReference type="Proteomes" id="UP000784880"/>
    </source>
</evidence>
<name>A0ABS6JCK9_9BACI</name>
<gene>
    <name evidence="1" type="ORF">KS419_05825</name>
</gene>
<organism evidence="1 2">
    <name type="scientific">Evansella tamaricis</name>
    <dbReference type="NCBI Taxonomy" id="2069301"/>
    <lineage>
        <taxon>Bacteria</taxon>
        <taxon>Bacillati</taxon>
        <taxon>Bacillota</taxon>
        <taxon>Bacilli</taxon>
        <taxon>Bacillales</taxon>
        <taxon>Bacillaceae</taxon>
        <taxon>Evansella</taxon>
    </lineage>
</organism>